<protein>
    <submittedName>
        <fullName evidence="2">Radical SAM protein</fullName>
    </submittedName>
</protein>
<dbReference type="Gene3D" id="3.80.30.20">
    <property type="entry name" value="tm_1862 like domain"/>
    <property type="match status" value="1"/>
</dbReference>
<sequence>MRKPRTLDSWREYNKVLALKNGENFLEPIDLNGSLEIALIYPNVYEVASASLSFHDLYARFNALPNVKCERFFFDRSFKKFYSIDSLKPLDEFRIWAFSIHFELDVLNIIDILRSYKVPVLSKKRNGFHPVIIIGGALTYFNNALLGLVGDVVHSGDLTDRFLAILRSLTGKESRQEIVEALNEDPHAVKGELFSPAISQKLSRSVFITNNSAFGPRFLIEIGRGCKRACKFCVAGHAFGKERFLPVEELKKSLDLLKGRIENVGLVAATVTDYPWLEEAITYLNERKFKVSVSSLRLDSLSEELLLLLRNSGQSQFTIAPEGGSQRIRNKFSKGITEDHIHTALEMGLVAGFKKVKLYYIYGAIFETGEDREGIVRHVHEARKMGYSQVIVSLNPLIPKPGTPFGKLPMQDMDKLRKIEFELRNWLNMKNVKADFESVKESVMQFSIANITGDDAIEFLENKSFTSERKKYLLDLAGRINSKRKEW</sequence>
<name>A0A176K2D8_9BACT</name>
<dbReference type="PANTHER" id="PTHR42731">
    <property type="entry name" value="SLL1084 PROTEIN"/>
    <property type="match status" value="1"/>
</dbReference>
<comment type="caution">
    <text evidence="2">The sequence shown here is derived from an EMBL/GenBank/DDBJ whole genome shotgun (WGS) entry which is preliminary data.</text>
</comment>
<dbReference type="OrthoDB" id="9806827at2"/>
<feature type="domain" description="Radical SAM core" evidence="1">
    <location>
        <begin position="212"/>
        <end position="437"/>
    </location>
</feature>
<dbReference type="InterPro" id="IPR006638">
    <property type="entry name" value="Elp3/MiaA/NifB-like_rSAM"/>
</dbReference>
<evidence type="ECO:0000313" key="3">
    <source>
        <dbReference type="Proteomes" id="UP000077339"/>
    </source>
</evidence>
<dbReference type="SMART" id="SM00729">
    <property type="entry name" value="Elp3"/>
    <property type="match status" value="1"/>
</dbReference>
<dbReference type="PANTHER" id="PTHR42731:SF5">
    <property type="entry name" value="RADICAL SAM DOMAIN PROTEIN"/>
    <property type="match status" value="1"/>
</dbReference>
<dbReference type="InterPro" id="IPR058240">
    <property type="entry name" value="rSAM_sf"/>
</dbReference>
<proteinExistence type="predicted"/>
<evidence type="ECO:0000313" key="2">
    <source>
        <dbReference type="EMBL" id="OAA31228.1"/>
    </source>
</evidence>
<dbReference type="InterPro" id="IPR045784">
    <property type="entry name" value="Radical_SAM_N2"/>
</dbReference>
<dbReference type="STRING" id="1453497.AT15_06945"/>
<dbReference type="PATRIC" id="fig|1453497.3.peg.1386"/>
<dbReference type="CDD" id="cd01335">
    <property type="entry name" value="Radical_SAM"/>
    <property type="match status" value="1"/>
</dbReference>
<dbReference type="GO" id="GO:0051536">
    <property type="term" value="F:iron-sulfur cluster binding"/>
    <property type="evidence" value="ECO:0007669"/>
    <property type="project" value="InterPro"/>
</dbReference>
<gene>
    <name evidence="2" type="ORF">AT15_06945</name>
</gene>
<keyword evidence="3" id="KW-1185">Reference proteome</keyword>
<dbReference type="RefSeq" id="WP_068346196.1">
    <property type="nucleotide sequence ID" value="NZ_JFHK01000004.1"/>
</dbReference>
<dbReference type="GO" id="GO:0003824">
    <property type="term" value="F:catalytic activity"/>
    <property type="evidence" value="ECO:0007669"/>
    <property type="project" value="InterPro"/>
</dbReference>
<dbReference type="SUPFAM" id="SSF102114">
    <property type="entry name" value="Radical SAM enzymes"/>
    <property type="match status" value="1"/>
</dbReference>
<dbReference type="InterPro" id="IPR023404">
    <property type="entry name" value="rSAM_horseshoe"/>
</dbReference>
<dbReference type="Pfam" id="PF04055">
    <property type="entry name" value="Radical_SAM"/>
    <property type="match status" value="1"/>
</dbReference>
<dbReference type="EMBL" id="JFHK01000004">
    <property type="protein sequence ID" value="OAA31228.1"/>
    <property type="molecule type" value="Genomic_DNA"/>
</dbReference>
<dbReference type="Proteomes" id="UP000077339">
    <property type="component" value="Unassembled WGS sequence"/>
</dbReference>
<reference evidence="2 3" key="1">
    <citation type="submission" date="2014-02" db="EMBL/GenBank/DDBJ databases">
        <title>Kosmotoga genome sequencing.</title>
        <authorList>
            <person name="Pollo S.M."/>
            <person name="Charchuk R."/>
            <person name="Nesbo C.L."/>
        </authorList>
    </citation>
    <scope>NUCLEOTIDE SEQUENCE [LARGE SCALE GENOMIC DNA]</scope>
    <source>
        <strain evidence="2 3">S304</strain>
    </source>
</reference>
<dbReference type="InterPro" id="IPR007197">
    <property type="entry name" value="rSAM"/>
</dbReference>
<dbReference type="AlphaFoldDB" id="A0A176K2D8"/>
<dbReference type="SFLD" id="SFLDS00029">
    <property type="entry name" value="Radical_SAM"/>
    <property type="match status" value="1"/>
</dbReference>
<dbReference type="SFLD" id="SFLDG01082">
    <property type="entry name" value="B12-binding_domain_containing"/>
    <property type="match status" value="1"/>
</dbReference>
<dbReference type="Pfam" id="PF19864">
    <property type="entry name" value="Radical_SAM_N2"/>
    <property type="match status" value="1"/>
</dbReference>
<evidence type="ECO:0000259" key="1">
    <source>
        <dbReference type="PROSITE" id="PS51918"/>
    </source>
</evidence>
<organism evidence="2 3">
    <name type="scientific">Kosmotoga arenicorallina S304</name>
    <dbReference type="NCBI Taxonomy" id="1453497"/>
    <lineage>
        <taxon>Bacteria</taxon>
        <taxon>Thermotogati</taxon>
        <taxon>Thermotogota</taxon>
        <taxon>Thermotogae</taxon>
        <taxon>Kosmotogales</taxon>
        <taxon>Kosmotogaceae</taxon>
        <taxon>Kosmotoga</taxon>
    </lineage>
</organism>
<accession>A0A176K2D8</accession>
<dbReference type="PROSITE" id="PS51918">
    <property type="entry name" value="RADICAL_SAM"/>
    <property type="match status" value="1"/>
</dbReference>